<dbReference type="NCBIfam" id="TIGR00278">
    <property type="entry name" value="membrane protein insertion efficiency factor YidD"/>
    <property type="match status" value="1"/>
</dbReference>
<sequence length="116" mass="13243">MHNHLLQRVWASLKKYNPVLWLAIGLVRFYQWFISPLLGPRCRFYPSCSHYTIEALRTHGVIYGSWLALRRISRCHPANPGGIDPVPECGCSLGPVHLGKKCPSLNKKQEDCKDTE</sequence>
<keyword evidence="1" id="KW-0472">Membrane</keyword>
<keyword evidence="1" id="KW-0997">Cell inner membrane</keyword>
<evidence type="ECO:0000313" key="2">
    <source>
        <dbReference type="EMBL" id="AEG31113.1"/>
    </source>
</evidence>
<dbReference type="EMBL" id="CP002776">
    <property type="protein sequence ID" value="AEG31113.1"/>
    <property type="molecule type" value="Genomic_DNA"/>
</dbReference>
<name>F6DAE7_THICA</name>
<dbReference type="AlphaFoldDB" id="F6DAE7"/>
<dbReference type="PANTHER" id="PTHR33383">
    <property type="entry name" value="MEMBRANE PROTEIN INSERTION EFFICIENCY FACTOR-RELATED"/>
    <property type="match status" value="1"/>
</dbReference>
<evidence type="ECO:0000313" key="3">
    <source>
        <dbReference type="Proteomes" id="UP000009232"/>
    </source>
</evidence>
<comment type="function">
    <text evidence="1">Could be involved in insertion of integral membrane proteins into the membrane.</text>
</comment>
<dbReference type="Proteomes" id="UP000009232">
    <property type="component" value="Chromosome"/>
</dbReference>
<evidence type="ECO:0000256" key="1">
    <source>
        <dbReference type="HAMAP-Rule" id="MF_00386"/>
    </source>
</evidence>
<protein>
    <recommendedName>
        <fullName evidence="1">Putative membrane protein insertion efficiency factor</fullName>
    </recommendedName>
</protein>
<keyword evidence="1" id="KW-1003">Cell membrane</keyword>
<gene>
    <name evidence="2" type="ordered locus">Thicy_0337</name>
</gene>
<dbReference type="InterPro" id="IPR002696">
    <property type="entry name" value="Membr_insert_effic_factor_YidD"/>
</dbReference>
<accession>F6DAE7</accession>
<dbReference type="PANTHER" id="PTHR33383:SF1">
    <property type="entry name" value="MEMBRANE PROTEIN INSERTION EFFICIENCY FACTOR-RELATED"/>
    <property type="match status" value="1"/>
</dbReference>
<proteinExistence type="inferred from homology"/>
<dbReference type="GO" id="GO:0005886">
    <property type="term" value="C:plasma membrane"/>
    <property type="evidence" value="ECO:0007669"/>
    <property type="project" value="UniProtKB-SubCell"/>
</dbReference>
<dbReference type="HOGENOM" id="CLU_2182754_0_0_6"/>
<dbReference type="KEGG" id="tcy:Thicy_0337"/>
<dbReference type="SMART" id="SM01234">
    <property type="entry name" value="Haemolytic"/>
    <property type="match status" value="1"/>
</dbReference>
<dbReference type="HAMAP" id="MF_00386">
    <property type="entry name" value="UPF0161_YidD"/>
    <property type="match status" value="1"/>
</dbReference>
<comment type="similarity">
    <text evidence="1">Belongs to the UPF0161 family.</text>
</comment>
<comment type="subcellular location">
    <subcellularLocation>
        <location evidence="1">Cell inner membrane</location>
        <topology evidence="1">Peripheral membrane protein</topology>
        <orientation evidence="1">Cytoplasmic side</orientation>
    </subcellularLocation>
</comment>
<reference evidence="2 3" key="1">
    <citation type="submission" date="2011-05" db="EMBL/GenBank/DDBJ databases">
        <title>Complete sequence of Thioalkalimicrobium cyclicum ALM1.</title>
        <authorList>
            <consortium name="US DOE Joint Genome Institute"/>
            <person name="Lucas S."/>
            <person name="Han J."/>
            <person name="Lapidus A."/>
            <person name="Cheng J.-F."/>
            <person name="Goodwin L."/>
            <person name="Pitluck S."/>
            <person name="Peters L."/>
            <person name="Mikhailova N."/>
            <person name="Davenport K."/>
            <person name="Han C."/>
            <person name="Tapia R."/>
            <person name="Land M."/>
            <person name="Hauser L."/>
            <person name="Kyrpides N."/>
            <person name="Ivanova N."/>
            <person name="Pagani I."/>
            <person name="Kappler U."/>
            <person name="Woyke T."/>
        </authorList>
    </citation>
    <scope>NUCLEOTIDE SEQUENCE [LARGE SCALE GENOMIC DNA]</scope>
    <source>
        <strain evidence="3">DSM 14477 / JCM 11371 / ALM1</strain>
    </source>
</reference>
<dbReference type="Pfam" id="PF01809">
    <property type="entry name" value="YidD"/>
    <property type="match status" value="1"/>
</dbReference>
<dbReference type="eggNOG" id="COG0759">
    <property type="taxonomic scope" value="Bacteria"/>
</dbReference>
<dbReference type="STRING" id="717773.Thicy_0337"/>
<organism evidence="2 3">
    <name type="scientific">Thiomicrospira cyclica (strain DSM 14477 / JCM 11371 / ALM1)</name>
    <name type="common">Thioalkalimicrobium cyclicum</name>
    <dbReference type="NCBI Taxonomy" id="717773"/>
    <lineage>
        <taxon>Bacteria</taxon>
        <taxon>Pseudomonadati</taxon>
        <taxon>Pseudomonadota</taxon>
        <taxon>Gammaproteobacteria</taxon>
        <taxon>Thiotrichales</taxon>
        <taxon>Piscirickettsiaceae</taxon>
        <taxon>Thiomicrospira</taxon>
    </lineage>
</organism>
<keyword evidence="3" id="KW-1185">Reference proteome</keyword>